<proteinExistence type="predicted"/>
<dbReference type="AlphaFoldDB" id="A0AAW2GMQ5"/>
<dbReference type="GO" id="GO:1990757">
    <property type="term" value="F:ubiquitin ligase activator activity"/>
    <property type="evidence" value="ECO:0007669"/>
    <property type="project" value="TreeGrafter"/>
</dbReference>
<dbReference type="SUPFAM" id="SSF50978">
    <property type="entry name" value="WD40 repeat-like"/>
    <property type="match status" value="1"/>
</dbReference>
<accession>A0AAW2GMQ5</accession>
<dbReference type="PROSITE" id="PS50082">
    <property type="entry name" value="WD_REPEATS_2"/>
    <property type="match status" value="1"/>
</dbReference>
<keyword evidence="5" id="KW-1185">Reference proteome</keyword>
<evidence type="ECO:0000313" key="5">
    <source>
        <dbReference type="Proteomes" id="UP001430953"/>
    </source>
</evidence>
<reference evidence="4 5" key="1">
    <citation type="submission" date="2023-03" db="EMBL/GenBank/DDBJ databases">
        <title>High recombination rates correlate with genetic variation in Cardiocondyla obscurior ants.</title>
        <authorList>
            <person name="Errbii M."/>
        </authorList>
    </citation>
    <scope>NUCLEOTIDE SEQUENCE [LARGE SCALE GENOMIC DNA]</scope>
    <source>
        <strain evidence="4">Alpha-2009</strain>
        <tissue evidence="4">Whole body</tissue>
    </source>
</reference>
<dbReference type="SMART" id="SM00320">
    <property type="entry name" value="WD40"/>
    <property type="match status" value="4"/>
</dbReference>
<evidence type="ECO:0000313" key="4">
    <source>
        <dbReference type="EMBL" id="KAL0128627.1"/>
    </source>
</evidence>
<evidence type="ECO:0000256" key="2">
    <source>
        <dbReference type="ARBA" id="ARBA00022737"/>
    </source>
</evidence>
<name>A0AAW2GMQ5_9HYME</name>
<evidence type="ECO:0008006" key="6">
    <source>
        <dbReference type="Google" id="ProtNLM"/>
    </source>
</evidence>
<sequence>MYALQELRGKMNIFPDLQSFDWQIHDETPLRADYPRFRRLEQVDSTNLVPRKWLQFSTPQIDENLEQRNVQMFQEPNCITIRSRPLTSKSTYAGDRFIPCRRNHNFEMAHHLLMKDDLKDTCTIDVCKQIESLETTYRRKAMHAIMVEQNLIPDKDQNKILRFNSSVRSRKLLHSEYEKGSWKCAPREKPLIGSMDKMLSLPDCLLSNDNSVDAIDWSGNDTIAVAVYDYLNVYGINGEKLSSYKLHISVSHDKIIGIKWSNDGTKLIISVSINYTMGMHGARSSLMLYDLDKNDILWNRPCSCERCVLGEKNCAKRCMRWTIHDQQIVTASFDKILLYESSTGVLLDCQSKHSSYILNLSFSPNLKYLVSTGEDKCVRVFTWPEYTSCFDIKFDKAMKALAWHPQVPDLLCIGGHKDGSLALWNVSKCEMISFVKTKFDGCVKNLVWNKLSGELVVHWCYKEDNNKYTIVAVLSDLKRIVDVLPLGKEMQLSFLKFNASYEQLVTFCYNSNVCTVWNFFGNEKSLRERRTPRHSLKRQKENSVLIYNLIR</sequence>
<dbReference type="InterPro" id="IPR033010">
    <property type="entry name" value="Cdc20/Fizzy"/>
</dbReference>
<dbReference type="Proteomes" id="UP001430953">
    <property type="component" value="Unassembled WGS sequence"/>
</dbReference>
<dbReference type="Gene3D" id="2.130.10.10">
    <property type="entry name" value="YVTN repeat-like/Quinoprotein amine dehydrogenase"/>
    <property type="match status" value="1"/>
</dbReference>
<evidence type="ECO:0000256" key="1">
    <source>
        <dbReference type="ARBA" id="ARBA00022574"/>
    </source>
</evidence>
<dbReference type="GO" id="GO:0010997">
    <property type="term" value="F:anaphase-promoting complex binding"/>
    <property type="evidence" value="ECO:0007669"/>
    <property type="project" value="InterPro"/>
</dbReference>
<evidence type="ECO:0000256" key="3">
    <source>
        <dbReference type="PROSITE-ProRule" id="PRU00221"/>
    </source>
</evidence>
<dbReference type="GO" id="GO:0031145">
    <property type="term" value="P:anaphase-promoting complex-dependent catabolic process"/>
    <property type="evidence" value="ECO:0007669"/>
    <property type="project" value="TreeGrafter"/>
</dbReference>
<dbReference type="PANTHER" id="PTHR19918:SF52">
    <property type="entry name" value="PROTEIN CORTEX"/>
    <property type="match status" value="1"/>
</dbReference>
<dbReference type="GO" id="GO:1905786">
    <property type="term" value="P:positive regulation of anaphase-promoting complex-dependent catabolic process"/>
    <property type="evidence" value="ECO:0007669"/>
    <property type="project" value="TreeGrafter"/>
</dbReference>
<dbReference type="EMBL" id="JADYXP020000003">
    <property type="protein sequence ID" value="KAL0128627.1"/>
    <property type="molecule type" value="Genomic_DNA"/>
</dbReference>
<dbReference type="InterPro" id="IPR036322">
    <property type="entry name" value="WD40_repeat_dom_sf"/>
</dbReference>
<organism evidence="4 5">
    <name type="scientific">Cardiocondyla obscurior</name>
    <dbReference type="NCBI Taxonomy" id="286306"/>
    <lineage>
        <taxon>Eukaryota</taxon>
        <taxon>Metazoa</taxon>
        <taxon>Ecdysozoa</taxon>
        <taxon>Arthropoda</taxon>
        <taxon>Hexapoda</taxon>
        <taxon>Insecta</taxon>
        <taxon>Pterygota</taxon>
        <taxon>Neoptera</taxon>
        <taxon>Endopterygota</taxon>
        <taxon>Hymenoptera</taxon>
        <taxon>Apocrita</taxon>
        <taxon>Aculeata</taxon>
        <taxon>Formicoidea</taxon>
        <taxon>Formicidae</taxon>
        <taxon>Myrmicinae</taxon>
        <taxon>Cardiocondyla</taxon>
    </lineage>
</organism>
<keyword evidence="1 3" id="KW-0853">WD repeat</keyword>
<dbReference type="InterPro" id="IPR015943">
    <property type="entry name" value="WD40/YVTN_repeat-like_dom_sf"/>
</dbReference>
<protein>
    <recommendedName>
        <fullName evidence="6">Protein cortex</fullName>
    </recommendedName>
</protein>
<gene>
    <name evidence="4" type="ORF">PUN28_003779</name>
</gene>
<dbReference type="GO" id="GO:0005680">
    <property type="term" value="C:anaphase-promoting complex"/>
    <property type="evidence" value="ECO:0007669"/>
    <property type="project" value="TreeGrafter"/>
</dbReference>
<feature type="repeat" description="WD" evidence="3">
    <location>
        <begin position="350"/>
        <end position="381"/>
    </location>
</feature>
<keyword evidence="2" id="KW-0677">Repeat</keyword>
<dbReference type="PANTHER" id="PTHR19918">
    <property type="entry name" value="CELL DIVISION CYCLE 20 CDC20 FIZZY -RELATED"/>
    <property type="match status" value="1"/>
</dbReference>
<dbReference type="Pfam" id="PF00400">
    <property type="entry name" value="WD40"/>
    <property type="match status" value="1"/>
</dbReference>
<comment type="caution">
    <text evidence="4">The sequence shown here is derived from an EMBL/GenBank/DDBJ whole genome shotgun (WGS) entry which is preliminary data.</text>
</comment>
<dbReference type="InterPro" id="IPR001680">
    <property type="entry name" value="WD40_rpt"/>
</dbReference>